<dbReference type="RefSeq" id="WP_203968301.1">
    <property type="nucleotide sequence ID" value="NZ_BMNT01000002.1"/>
</dbReference>
<evidence type="ECO:0000313" key="2">
    <source>
        <dbReference type="Proteomes" id="UP000645217"/>
    </source>
</evidence>
<dbReference type="EMBL" id="BMNT01000002">
    <property type="protein sequence ID" value="GGK65959.1"/>
    <property type="molecule type" value="Genomic_DNA"/>
</dbReference>
<gene>
    <name evidence="1" type="ORF">GCM10007964_06250</name>
</gene>
<reference evidence="1" key="1">
    <citation type="journal article" date="2014" name="Int. J. Syst. Evol. Microbiol.">
        <title>Complete genome sequence of Corynebacterium casei LMG S-19264T (=DSM 44701T), isolated from a smear-ripened cheese.</title>
        <authorList>
            <consortium name="US DOE Joint Genome Institute (JGI-PGF)"/>
            <person name="Walter F."/>
            <person name="Albersmeier A."/>
            <person name="Kalinowski J."/>
            <person name="Ruckert C."/>
        </authorList>
    </citation>
    <scope>NUCLEOTIDE SEQUENCE</scope>
    <source>
        <strain evidence="1">JCM 13064</strain>
    </source>
</reference>
<dbReference type="AlphaFoldDB" id="A0A917QS89"/>
<keyword evidence="2" id="KW-1185">Reference proteome</keyword>
<accession>A0A917QS89</accession>
<reference evidence="1" key="2">
    <citation type="submission" date="2020-09" db="EMBL/GenBank/DDBJ databases">
        <authorList>
            <person name="Sun Q."/>
            <person name="Ohkuma M."/>
        </authorList>
    </citation>
    <scope>NUCLEOTIDE SEQUENCE</scope>
    <source>
        <strain evidence="1">JCM 13064</strain>
    </source>
</reference>
<protein>
    <submittedName>
        <fullName evidence="1">Uncharacterized protein</fullName>
    </submittedName>
</protein>
<organism evidence="1 2">
    <name type="scientific">Sphaerisporangium melleum</name>
    <dbReference type="NCBI Taxonomy" id="321316"/>
    <lineage>
        <taxon>Bacteria</taxon>
        <taxon>Bacillati</taxon>
        <taxon>Actinomycetota</taxon>
        <taxon>Actinomycetes</taxon>
        <taxon>Streptosporangiales</taxon>
        <taxon>Streptosporangiaceae</taxon>
        <taxon>Sphaerisporangium</taxon>
    </lineage>
</organism>
<comment type="caution">
    <text evidence="1">The sequence shown here is derived from an EMBL/GenBank/DDBJ whole genome shotgun (WGS) entry which is preliminary data.</text>
</comment>
<sequence length="272" mass="28092">MTGEMWVREAVRNNAGWCDAVCRAHGMPGTFTETVWANPRRSPPLYPDAVTLSPDASAEEVLAAIDLVSAEPSVKDGYAQLDLSDAGFRVLFDAQWIMRPAAIEDKDAVAAENTEGAVMGSQAAAGHAVGKARAATGGVVAESRAATGDVVVWGTVGGAEELREWEGSLLGEYDGVLFPAALLGEPAVTLLAGRIEGDVVCGAALNTSGRVVGVSNVFASGCDMDAAWAGAVAMAGALFPARPMVGYEHPGDLGPALAQGFTPIGPLRIWLR</sequence>
<proteinExistence type="predicted"/>
<evidence type="ECO:0000313" key="1">
    <source>
        <dbReference type="EMBL" id="GGK65959.1"/>
    </source>
</evidence>
<dbReference type="Proteomes" id="UP000645217">
    <property type="component" value="Unassembled WGS sequence"/>
</dbReference>
<name>A0A917QS89_9ACTN</name>